<dbReference type="KEGG" id="ppi:YSA_09902"/>
<organism evidence="2 3">
    <name type="scientific">Pseudomonas putida ND6</name>
    <dbReference type="NCBI Taxonomy" id="231023"/>
    <lineage>
        <taxon>Bacteria</taxon>
        <taxon>Pseudomonadati</taxon>
        <taxon>Pseudomonadota</taxon>
        <taxon>Gammaproteobacteria</taxon>
        <taxon>Pseudomonadales</taxon>
        <taxon>Pseudomonadaceae</taxon>
        <taxon>Pseudomonas</taxon>
    </lineage>
</organism>
<evidence type="ECO:0000313" key="3">
    <source>
        <dbReference type="Proteomes" id="UP000005268"/>
    </source>
</evidence>
<dbReference type="Proteomes" id="UP000005268">
    <property type="component" value="Chromosome"/>
</dbReference>
<gene>
    <name evidence="2" type="ORF">YSA_09902</name>
</gene>
<dbReference type="EMBL" id="CP003588">
    <property type="protein sequence ID" value="AFK72147.1"/>
    <property type="molecule type" value="Genomic_DNA"/>
</dbReference>
<evidence type="ECO:0000313" key="2">
    <source>
        <dbReference type="EMBL" id="AFK72147.1"/>
    </source>
</evidence>
<feature type="region of interest" description="Disordered" evidence="1">
    <location>
        <begin position="1"/>
        <end position="38"/>
    </location>
</feature>
<accession>I3V326</accession>
<evidence type="ECO:0000256" key="1">
    <source>
        <dbReference type="SAM" id="MobiDB-lite"/>
    </source>
</evidence>
<dbReference type="HOGENOM" id="CLU_3331824_0_0_6"/>
<protein>
    <submittedName>
        <fullName evidence="2">Uncharacterized protein</fullName>
    </submittedName>
</protein>
<feature type="compositionally biased region" description="Polar residues" evidence="1">
    <location>
        <begin position="10"/>
        <end position="38"/>
    </location>
</feature>
<reference evidence="2 3" key="1">
    <citation type="journal article" date="2012" name="J. Bacteriol.">
        <title>Complete Genome Sequence of the Naphthalene-Degrading Pseudomonas putida Strain ND6.</title>
        <authorList>
            <person name="Li S."/>
            <person name="Zhao H."/>
            <person name="Li Y."/>
            <person name="Niu S."/>
            <person name="Cai B."/>
        </authorList>
    </citation>
    <scope>NUCLEOTIDE SEQUENCE [LARGE SCALE GENOMIC DNA]</scope>
    <source>
        <strain evidence="2 3">ND6</strain>
    </source>
</reference>
<dbReference type="AlphaFoldDB" id="I3V326"/>
<sequence>MNPVAKRQPALNQANPEASQNDIQASLNNRNTRVSFGP</sequence>
<name>I3V326_PSEPU</name>
<proteinExistence type="predicted"/>